<evidence type="ECO:0000259" key="1">
    <source>
        <dbReference type="Pfam" id="PF03732"/>
    </source>
</evidence>
<protein>
    <submittedName>
        <fullName evidence="2">Reverse transcriptase domain-containing protein</fullName>
    </submittedName>
</protein>
<keyword evidence="2" id="KW-0808">Transferase</keyword>
<name>A0A6L2MB86_TANCI</name>
<keyword evidence="2" id="KW-0695">RNA-directed DNA polymerase</keyword>
<dbReference type="AlphaFoldDB" id="A0A6L2MB86"/>
<proteinExistence type="predicted"/>
<organism evidence="2">
    <name type="scientific">Tanacetum cinerariifolium</name>
    <name type="common">Dalmatian daisy</name>
    <name type="synonym">Chrysanthemum cinerariifolium</name>
    <dbReference type="NCBI Taxonomy" id="118510"/>
    <lineage>
        <taxon>Eukaryota</taxon>
        <taxon>Viridiplantae</taxon>
        <taxon>Streptophyta</taxon>
        <taxon>Embryophyta</taxon>
        <taxon>Tracheophyta</taxon>
        <taxon>Spermatophyta</taxon>
        <taxon>Magnoliopsida</taxon>
        <taxon>eudicotyledons</taxon>
        <taxon>Gunneridae</taxon>
        <taxon>Pentapetalae</taxon>
        <taxon>asterids</taxon>
        <taxon>campanulids</taxon>
        <taxon>Asterales</taxon>
        <taxon>Asteraceae</taxon>
        <taxon>Asteroideae</taxon>
        <taxon>Anthemideae</taxon>
        <taxon>Anthemidinae</taxon>
        <taxon>Tanacetum</taxon>
    </lineage>
</organism>
<accession>A0A6L2MB86</accession>
<dbReference type="GO" id="GO:0003964">
    <property type="term" value="F:RNA-directed DNA polymerase activity"/>
    <property type="evidence" value="ECO:0007669"/>
    <property type="project" value="UniProtKB-KW"/>
</dbReference>
<keyword evidence="2" id="KW-0548">Nucleotidyltransferase</keyword>
<gene>
    <name evidence="2" type="ORF">Tci_041523</name>
</gene>
<dbReference type="EMBL" id="BKCJ010005954">
    <property type="protein sequence ID" value="GEU69545.1"/>
    <property type="molecule type" value="Genomic_DNA"/>
</dbReference>
<feature type="domain" description="Retrotransposon gag" evidence="1">
    <location>
        <begin position="2"/>
        <end position="63"/>
    </location>
</feature>
<comment type="caution">
    <text evidence="2">The sequence shown here is derived from an EMBL/GenBank/DDBJ whole genome shotgun (WGS) entry which is preliminary data.</text>
</comment>
<evidence type="ECO:0000313" key="2">
    <source>
        <dbReference type="EMBL" id="GEU69545.1"/>
    </source>
</evidence>
<sequence length="258" mass="28515">MSWNDFKFMMIEEFCPSHEMQKLETELWNHAMVGAGYVAYTNRFHKLARMVAAMEPKTMQKAMRIFGALIDEAIRNGSIKKEERMQVLGPSVPPATPTMHPEGLVAHASIVIARHECASIDHVKSACPRVNKAQGPGGNPLNQVVANNGGQGHGNQGNPAKGRAFMFGAEEAHQDLNIIIDLVAKDLLESTPIPVSVWLLDRRGTPIPIFCVVIGSDSFGLRWIWSPVWVIGIVRVDGFDCDLGHHSRLFEVDGLRNT</sequence>
<dbReference type="InterPro" id="IPR005162">
    <property type="entry name" value="Retrotrans_gag_dom"/>
</dbReference>
<reference evidence="2" key="1">
    <citation type="journal article" date="2019" name="Sci. Rep.">
        <title>Draft genome of Tanacetum cinerariifolium, the natural source of mosquito coil.</title>
        <authorList>
            <person name="Yamashiro T."/>
            <person name="Shiraishi A."/>
            <person name="Satake H."/>
            <person name="Nakayama K."/>
        </authorList>
    </citation>
    <scope>NUCLEOTIDE SEQUENCE</scope>
</reference>
<dbReference type="Pfam" id="PF03732">
    <property type="entry name" value="Retrotrans_gag"/>
    <property type="match status" value="1"/>
</dbReference>